<dbReference type="HOGENOM" id="CLU_171825_0_0_6"/>
<dbReference type="Proteomes" id="UP000028012">
    <property type="component" value="Unassembled WGS sequence"/>
</dbReference>
<dbReference type="eggNOG" id="ENOG5031BBM">
    <property type="taxonomic scope" value="Bacteria"/>
</dbReference>
<organism evidence="2 3">
    <name type="scientific">Xanthomonas axonopodis pv. vasculorum</name>
    <dbReference type="NCBI Taxonomy" id="325777"/>
    <lineage>
        <taxon>Bacteria</taxon>
        <taxon>Pseudomonadati</taxon>
        <taxon>Pseudomonadota</taxon>
        <taxon>Gammaproteobacteria</taxon>
        <taxon>Lysobacterales</taxon>
        <taxon>Lysobacteraceae</taxon>
        <taxon>Xanthomonas</taxon>
    </lineage>
</organism>
<dbReference type="EMBL" id="JPHD02000113">
    <property type="protein sequence ID" value="KGE51005.1"/>
    <property type="molecule type" value="Genomic_DNA"/>
</dbReference>
<sequence length="112" mass="11913">MNEKSRLDTHDERQSAYRGSGTDASVDGKGRNDPSAAHIGDAQPPHDGAPEALHQRGHGRGGSLGEGEPDGHPERDGSTQPNFGQSGTYGKQQHIDAQQRAQDDSAEETENT</sequence>
<name>A0A098PVD8_9XANT</name>
<dbReference type="RefSeq" id="WP_042823859.1">
    <property type="nucleotide sequence ID" value="NZ_KN173625.1"/>
</dbReference>
<evidence type="ECO:0000256" key="1">
    <source>
        <dbReference type="SAM" id="MobiDB-lite"/>
    </source>
</evidence>
<accession>A0A098PVD8</accession>
<dbReference type="AlphaFoldDB" id="A0A098PVD8"/>
<protein>
    <submittedName>
        <fullName evidence="2">Uncharacterized protein</fullName>
    </submittedName>
</protein>
<evidence type="ECO:0000313" key="2">
    <source>
        <dbReference type="EMBL" id="KGE51005.1"/>
    </source>
</evidence>
<evidence type="ECO:0000313" key="3">
    <source>
        <dbReference type="Proteomes" id="UP000028012"/>
    </source>
</evidence>
<feature type="compositionally biased region" description="Basic and acidic residues" evidence="1">
    <location>
        <begin position="1"/>
        <end position="15"/>
    </location>
</feature>
<comment type="caution">
    <text evidence="2">The sequence shown here is derived from an EMBL/GenBank/DDBJ whole genome shotgun (WGS) entry which is preliminary data.</text>
</comment>
<feature type="region of interest" description="Disordered" evidence="1">
    <location>
        <begin position="1"/>
        <end position="112"/>
    </location>
</feature>
<feature type="compositionally biased region" description="Polar residues" evidence="1">
    <location>
        <begin position="78"/>
        <end position="100"/>
    </location>
</feature>
<proteinExistence type="predicted"/>
<reference evidence="2 3" key="1">
    <citation type="submission" date="2014-09" db="EMBL/GenBank/DDBJ databases">
        <title>A draft genome sequence for Xanthomonas axonopodis pv. vasculorum NCPPB 900.</title>
        <authorList>
            <person name="Harrison J."/>
            <person name="Studholme D.J."/>
        </authorList>
    </citation>
    <scope>NUCLEOTIDE SEQUENCE [LARGE SCALE GENOMIC DNA]</scope>
    <source>
        <strain evidence="2 3">NCPPB 900</strain>
    </source>
</reference>
<gene>
    <name evidence="2" type="ORF">GW15_0217110</name>
</gene>